<dbReference type="EMBL" id="SSTD01013933">
    <property type="protein sequence ID" value="TYK05181.1"/>
    <property type="molecule type" value="Genomic_DNA"/>
</dbReference>
<sequence length="156" mass="18235">MLDVGTTLMRRWWSVTFRSKNVSVVRRYWIFQVTRVILVRTNPKSSRGDSQVSKRPYFSLSKLSSVEAKRRMNFRRCSLVKEEAHQEGESNTQAGKAKPRKPESQQQRNNPKCGLLREVVRRSRGRAMFYLYTSRMLMTRGKGVEERDLGFPETSA</sequence>
<gene>
    <name evidence="3" type="ORF">E5676_scaffold1415G00500</name>
    <name evidence="2" type="ORF">E6C27_scaffold616G001090</name>
</gene>
<dbReference type="AlphaFoldDB" id="A0A5D3BZT1"/>
<proteinExistence type="predicted"/>
<evidence type="ECO:0000313" key="2">
    <source>
        <dbReference type="EMBL" id="KAA0063958.1"/>
    </source>
</evidence>
<protein>
    <submittedName>
        <fullName evidence="3">Uncharacterized protein</fullName>
    </submittedName>
</protein>
<organism evidence="3 5">
    <name type="scientific">Cucumis melo var. makuwa</name>
    <name type="common">Oriental melon</name>
    <dbReference type="NCBI Taxonomy" id="1194695"/>
    <lineage>
        <taxon>Eukaryota</taxon>
        <taxon>Viridiplantae</taxon>
        <taxon>Streptophyta</taxon>
        <taxon>Embryophyta</taxon>
        <taxon>Tracheophyta</taxon>
        <taxon>Spermatophyta</taxon>
        <taxon>Magnoliopsida</taxon>
        <taxon>eudicotyledons</taxon>
        <taxon>Gunneridae</taxon>
        <taxon>Pentapetalae</taxon>
        <taxon>rosids</taxon>
        <taxon>fabids</taxon>
        <taxon>Cucurbitales</taxon>
        <taxon>Cucurbitaceae</taxon>
        <taxon>Benincaseae</taxon>
        <taxon>Cucumis</taxon>
    </lineage>
</organism>
<name>A0A5D3BZT1_CUCMM</name>
<feature type="region of interest" description="Disordered" evidence="1">
    <location>
        <begin position="81"/>
        <end position="113"/>
    </location>
</feature>
<dbReference type="EMBL" id="SSTE01002041">
    <property type="protein sequence ID" value="KAA0063958.1"/>
    <property type="molecule type" value="Genomic_DNA"/>
</dbReference>
<evidence type="ECO:0000313" key="3">
    <source>
        <dbReference type="EMBL" id="TYK05181.1"/>
    </source>
</evidence>
<dbReference type="Proteomes" id="UP000321393">
    <property type="component" value="Unassembled WGS sequence"/>
</dbReference>
<evidence type="ECO:0000313" key="4">
    <source>
        <dbReference type="Proteomes" id="UP000321393"/>
    </source>
</evidence>
<evidence type="ECO:0000256" key="1">
    <source>
        <dbReference type="SAM" id="MobiDB-lite"/>
    </source>
</evidence>
<accession>A0A5D3BZT1</accession>
<comment type="caution">
    <text evidence="3">The sequence shown here is derived from an EMBL/GenBank/DDBJ whole genome shotgun (WGS) entry which is preliminary data.</text>
</comment>
<dbReference type="Proteomes" id="UP000321947">
    <property type="component" value="Unassembled WGS sequence"/>
</dbReference>
<reference evidence="4 5" key="1">
    <citation type="submission" date="2019-08" db="EMBL/GenBank/DDBJ databases">
        <title>Draft genome sequences of two oriental melons (Cucumis melo L. var makuwa).</title>
        <authorList>
            <person name="Kwon S.-Y."/>
        </authorList>
    </citation>
    <scope>NUCLEOTIDE SEQUENCE [LARGE SCALE GENOMIC DNA]</scope>
    <source>
        <strain evidence="5">cv. Chang Bougi</strain>
        <strain evidence="4">cv. SW 3</strain>
        <tissue evidence="3">Leaf</tissue>
    </source>
</reference>
<evidence type="ECO:0000313" key="5">
    <source>
        <dbReference type="Proteomes" id="UP000321947"/>
    </source>
</evidence>